<dbReference type="AlphaFoldDB" id="A0A2V5I2I5"/>
<protein>
    <submittedName>
        <fullName evidence="2">Uncharacterized protein</fullName>
    </submittedName>
</protein>
<proteinExistence type="predicted"/>
<sequence>MVLDYVVVGWLIDHAYTVDGLLAAYCIDRERPIRCGIGETSMLCWLQVSKWTRCFVRWGPFIHVWGPGWGRLGWLHLDLNGLVSAPAPWRLSPVVYCPAYLPTCPVLRVGAACTVLMCRVVEVNARREGFIVGMEIRWSWRGGSWGFIYARRYNYGVTCLIGGYMCLSLAVALWG</sequence>
<keyword evidence="3" id="KW-1185">Reference proteome</keyword>
<dbReference type="EMBL" id="KZ825145">
    <property type="protein sequence ID" value="PYI18337.1"/>
    <property type="molecule type" value="Genomic_DNA"/>
</dbReference>
<dbReference type="Proteomes" id="UP000249829">
    <property type="component" value="Unassembled WGS sequence"/>
</dbReference>
<feature type="transmembrane region" description="Helical" evidence="1">
    <location>
        <begin position="153"/>
        <end position="174"/>
    </location>
</feature>
<keyword evidence="1" id="KW-0812">Transmembrane</keyword>
<evidence type="ECO:0000256" key="1">
    <source>
        <dbReference type="SAM" id="Phobius"/>
    </source>
</evidence>
<evidence type="ECO:0000313" key="3">
    <source>
        <dbReference type="Proteomes" id="UP000249829"/>
    </source>
</evidence>
<organism evidence="2 3">
    <name type="scientific">Aspergillus violaceofuscus (strain CBS 115571)</name>
    <dbReference type="NCBI Taxonomy" id="1450538"/>
    <lineage>
        <taxon>Eukaryota</taxon>
        <taxon>Fungi</taxon>
        <taxon>Dikarya</taxon>
        <taxon>Ascomycota</taxon>
        <taxon>Pezizomycotina</taxon>
        <taxon>Eurotiomycetes</taxon>
        <taxon>Eurotiomycetidae</taxon>
        <taxon>Eurotiales</taxon>
        <taxon>Aspergillaceae</taxon>
        <taxon>Aspergillus</taxon>
    </lineage>
</organism>
<name>A0A2V5I2I5_ASPV1</name>
<evidence type="ECO:0000313" key="2">
    <source>
        <dbReference type="EMBL" id="PYI18337.1"/>
    </source>
</evidence>
<reference evidence="2 3" key="1">
    <citation type="submission" date="2018-02" db="EMBL/GenBank/DDBJ databases">
        <title>The genomes of Aspergillus section Nigri reveals drivers in fungal speciation.</title>
        <authorList>
            <consortium name="DOE Joint Genome Institute"/>
            <person name="Vesth T.C."/>
            <person name="Nybo J."/>
            <person name="Theobald S."/>
            <person name="Brandl J."/>
            <person name="Frisvad J.C."/>
            <person name="Nielsen K.F."/>
            <person name="Lyhne E.K."/>
            <person name="Kogle M.E."/>
            <person name="Kuo A."/>
            <person name="Riley R."/>
            <person name="Clum A."/>
            <person name="Nolan M."/>
            <person name="Lipzen A."/>
            <person name="Salamov A."/>
            <person name="Henrissat B."/>
            <person name="Wiebenga A."/>
            <person name="De vries R.P."/>
            <person name="Grigoriev I.V."/>
            <person name="Mortensen U.H."/>
            <person name="Andersen M.R."/>
            <person name="Baker S.E."/>
        </authorList>
    </citation>
    <scope>NUCLEOTIDE SEQUENCE [LARGE SCALE GENOMIC DNA]</scope>
    <source>
        <strain evidence="2 3">CBS 115571</strain>
    </source>
</reference>
<accession>A0A2V5I2I5</accession>
<gene>
    <name evidence="2" type="ORF">BO99DRAFT_167644</name>
</gene>
<keyword evidence="1" id="KW-1133">Transmembrane helix</keyword>
<keyword evidence="1" id="KW-0472">Membrane</keyword>